<dbReference type="RefSeq" id="WP_119813808.1">
    <property type="nucleotide sequence ID" value="NZ_CP025066.1"/>
</dbReference>
<dbReference type="EMBL" id="CP025066">
    <property type="protein sequence ID" value="AUX07829.1"/>
    <property type="molecule type" value="Genomic_DNA"/>
</dbReference>
<dbReference type="SUPFAM" id="SSF53335">
    <property type="entry name" value="S-adenosyl-L-methionine-dependent methyltransferases"/>
    <property type="match status" value="1"/>
</dbReference>
<organism evidence="3 4">
    <name type="scientific">Halalkaliarchaeum desulfuricum</name>
    <dbReference type="NCBI Taxonomy" id="2055893"/>
    <lineage>
        <taxon>Archaea</taxon>
        <taxon>Methanobacteriati</taxon>
        <taxon>Methanobacteriota</taxon>
        <taxon>Stenosarchaea group</taxon>
        <taxon>Halobacteria</taxon>
        <taxon>Halobacteriales</taxon>
        <taxon>Haloferacaceae</taxon>
        <taxon>Halalkaliarchaeum</taxon>
    </lineage>
</organism>
<dbReference type="PANTHER" id="PTHR43591">
    <property type="entry name" value="METHYLTRANSFERASE"/>
    <property type="match status" value="1"/>
</dbReference>
<dbReference type="Gene3D" id="3.40.50.150">
    <property type="entry name" value="Vaccinia Virus protein VP39"/>
    <property type="match status" value="1"/>
</dbReference>
<feature type="domain" description="Methyltransferase" evidence="2">
    <location>
        <begin position="73"/>
        <end position="166"/>
    </location>
</feature>
<gene>
    <name evidence="3" type="ORF">AArcSl_0174</name>
</gene>
<dbReference type="AlphaFoldDB" id="A0A343TFF7"/>
<evidence type="ECO:0000313" key="3">
    <source>
        <dbReference type="EMBL" id="AUX07829.1"/>
    </source>
</evidence>
<keyword evidence="3" id="KW-0489">Methyltransferase</keyword>
<evidence type="ECO:0000313" key="4">
    <source>
        <dbReference type="Proteomes" id="UP000263012"/>
    </source>
</evidence>
<keyword evidence="4" id="KW-1185">Reference proteome</keyword>
<dbReference type="CDD" id="cd02440">
    <property type="entry name" value="AdoMet_MTases"/>
    <property type="match status" value="1"/>
</dbReference>
<feature type="compositionally biased region" description="Basic and acidic residues" evidence="1">
    <location>
        <begin position="1"/>
        <end position="16"/>
    </location>
</feature>
<dbReference type="GeneID" id="37876509"/>
<dbReference type="PANTHER" id="PTHR43591:SF24">
    <property type="entry name" value="2-METHOXY-6-POLYPRENYL-1,4-BENZOQUINOL METHYLASE, MITOCHONDRIAL"/>
    <property type="match status" value="1"/>
</dbReference>
<dbReference type="Pfam" id="PF13649">
    <property type="entry name" value="Methyltransf_25"/>
    <property type="match status" value="1"/>
</dbReference>
<proteinExistence type="predicted"/>
<dbReference type="InterPro" id="IPR041698">
    <property type="entry name" value="Methyltransf_25"/>
</dbReference>
<evidence type="ECO:0000259" key="2">
    <source>
        <dbReference type="Pfam" id="PF13649"/>
    </source>
</evidence>
<reference evidence="4" key="1">
    <citation type="submission" date="2017-11" db="EMBL/GenBank/DDBJ databases">
        <title>Phenotypic and genomic properties of facultatively anaerobic sulfur-reducing natronoarchaea from hypersaline soda lakes.</title>
        <authorList>
            <person name="Sorokin D.Y."/>
            <person name="Kublanov I.V."/>
            <person name="Roman P."/>
            <person name="Sinninghe Damste J.S."/>
            <person name="Golyshin P.N."/>
            <person name="Rojo D."/>
            <person name="Ciordia S."/>
            <person name="Mena M.D.C."/>
            <person name="Ferrer M."/>
            <person name="Messina E."/>
            <person name="Smedile F."/>
            <person name="La Spada G."/>
            <person name="La Cono V."/>
            <person name="Yakimov M.M."/>
        </authorList>
    </citation>
    <scope>NUCLEOTIDE SEQUENCE [LARGE SCALE GENOMIC DNA]</scope>
    <source>
        <strain evidence="4">AArc-Sl</strain>
    </source>
</reference>
<dbReference type="KEGG" id="hdf:AArcSl_0174"/>
<protein>
    <submittedName>
        <fullName evidence="3">SAM-dependent methyltransferase</fullName>
    </submittedName>
</protein>
<accession>A0A343TFF7</accession>
<feature type="region of interest" description="Disordered" evidence="1">
    <location>
        <begin position="1"/>
        <end position="29"/>
    </location>
</feature>
<dbReference type="InterPro" id="IPR029063">
    <property type="entry name" value="SAM-dependent_MTases_sf"/>
</dbReference>
<name>A0A343TFF7_9EURY</name>
<sequence length="296" mass="31717">MTESDTDARNNERTDETNASCAITPGEDGDAGISADWAKRVWSAGSYAETAPSYLSMAAALVEKTAVSPEDEVLDVGCGTGNVAITAARRGASVTGIDISPTLLEQARTNAETAGVEDVSWQEGDATALPFEDNSFDVVLSNLGHMYGDPPEAATRELLRVTRPGGRIGVTSWTPSSLYPSMGGVAMSLLTPEDLPDFSAPPFLWGDPGTVRDRFGDAVETLQFETDTVQYPALSPDAFREQTVSTSGLFIEILDGVDDSDRQTLRKQLTETIEPYFDERANAVELEYLLSTATVN</sequence>
<evidence type="ECO:0000256" key="1">
    <source>
        <dbReference type="SAM" id="MobiDB-lite"/>
    </source>
</evidence>
<dbReference type="Proteomes" id="UP000263012">
    <property type="component" value="Chromosome"/>
</dbReference>
<keyword evidence="3" id="KW-0808">Transferase</keyword>
<dbReference type="OrthoDB" id="8915at2157"/>
<dbReference type="GO" id="GO:0032259">
    <property type="term" value="P:methylation"/>
    <property type="evidence" value="ECO:0007669"/>
    <property type="project" value="UniProtKB-KW"/>
</dbReference>
<dbReference type="GO" id="GO:0008168">
    <property type="term" value="F:methyltransferase activity"/>
    <property type="evidence" value="ECO:0007669"/>
    <property type="project" value="UniProtKB-KW"/>
</dbReference>